<dbReference type="AlphaFoldDB" id="A0A671YTV3"/>
<dbReference type="InParanoid" id="A0A671YTV3"/>
<dbReference type="InterPro" id="IPR026680">
    <property type="entry name" value="CCDC137"/>
</dbReference>
<feature type="region of interest" description="Disordered" evidence="1">
    <location>
        <begin position="1"/>
        <end position="162"/>
    </location>
</feature>
<dbReference type="PANTHER" id="PTHR21838">
    <property type="entry name" value="COILED-COIL DOMAIN-CONTAINING PROTEIN 137"/>
    <property type="match status" value="1"/>
</dbReference>
<feature type="compositionally biased region" description="Basic and acidic residues" evidence="1">
    <location>
        <begin position="249"/>
        <end position="265"/>
    </location>
</feature>
<dbReference type="PANTHER" id="PTHR21838:SF2">
    <property type="entry name" value="COILED-COIL DOMAIN-CONTAINING PROTEIN 137"/>
    <property type="match status" value="1"/>
</dbReference>
<dbReference type="CTD" id="339230"/>
<dbReference type="OMA" id="HHGVRDP"/>
<feature type="compositionally biased region" description="Basic and acidic residues" evidence="1">
    <location>
        <begin position="37"/>
        <end position="60"/>
    </location>
</feature>
<reference evidence="2" key="3">
    <citation type="submission" date="2025-09" db="UniProtKB">
        <authorList>
            <consortium name="Ensembl"/>
        </authorList>
    </citation>
    <scope>IDENTIFICATION</scope>
</reference>
<dbReference type="RefSeq" id="XP_030263326.1">
    <property type="nucleotide sequence ID" value="XM_030407466.1"/>
</dbReference>
<feature type="compositionally biased region" description="Basic residues" evidence="1">
    <location>
        <begin position="21"/>
        <end position="36"/>
    </location>
</feature>
<protein>
    <submittedName>
        <fullName evidence="2">Coiled-coil domain containing 137</fullName>
    </submittedName>
</protein>
<name>A0A671YTV3_SPAAU</name>
<proteinExistence type="predicted"/>
<dbReference type="Proteomes" id="UP000472265">
    <property type="component" value="Chromosome 23"/>
</dbReference>
<organism evidence="2 3">
    <name type="scientific">Sparus aurata</name>
    <name type="common">Gilthead sea bream</name>
    <dbReference type="NCBI Taxonomy" id="8175"/>
    <lineage>
        <taxon>Eukaryota</taxon>
        <taxon>Metazoa</taxon>
        <taxon>Chordata</taxon>
        <taxon>Craniata</taxon>
        <taxon>Vertebrata</taxon>
        <taxon>Euteleostomi</taxon>
        <taxon>Actinopterygii</taxon>
        <taxon>Neopterygii</taxon>
        <taxon>Teleostei</taxon>
        <taxon>Neoteleostei</taxon>
        <taxon>Acanthomorphata</taxon>
        <taxon>Eupercaria</taxon>
        <taxon>Spariformes</taxon>
        <taxon>Sparidae</taxon>
        <taxon>Sparus</taxon>
    </lineage>
</organism>
<evidence type="ECO:0000256" key="1">
    <source>
        <dbReference type="SAM" id="MobiDB-lite"/>
    </source>
</evidence>
<dbReference type="OrthoDB" id="5876637at2759"/>
<reference evidence="2" key="1">
    <citation type="submission" date="2021-04" db="EMBL/GenBank/DDBJ databases">
        <authorList>
            <consortium name="Wellcome Sanger Institute Data Sharing"/>
        </authorList>
    </citation>
    <scope>NUCLEOTIDE SEQUENCE [LARGE SCALE GENOMIC DNA]</scope>
</reference>
<accession>A0A671YTV3</accession>
<evidence type="ECO:0000313" key="3">
    <source>
        <dbReference type="Proteomes" id="UP000472265"/>
    </source>
</evidence>
<dbReference type="GeneTree" id="ENSGT00390000004169"/>
<sequence length="265" mass="30473">MGKNKNNKTNVSGKQADKAGKHSSAKKLKRDAKSKKAKPDHLKDIPFRLREIMKSKERMKTGSLKPKKPKQATSHESKPGEDGDIPVLHFKRGKQESEKAYVRRMENETKHIHFLTKNQVDRQPELDDDSQDKSTDKGKSEKKKEHDKGRLQRLQLKKLDRQEDRMEKEMFVDNVPFGEVAMAPPSFSSKPRKALVKSQNASKKLLLNSLLGHTVSSTAKPSMARQRIMEEERVRAVEAYRHLKKQKQQQHEARTAGLEKLKNLQ</sequence>
<feature type="compositionally biased region" description="Basic and acidic residues" evidence="1">
    <location>
        <begin position="93"/>
        <end position="111"/>
    </location>
</feature>
<feature type="compositionally biased region" description="Basic and acidic residues" evidence="1">
    <location>
        <begin position="119"/>
        <end position="150"/>
    </location>
</feature>
<dbReference type="Ensembl" id="ENSSAUT00010067676.1">
    <property type="protein sequence ID" value="ENSSAUP00010064604.1"/>
    <property type="gene ID" value="ENSSAUG00010025894.1"/>
</dbReference>
<dbReference type="GeneID" id="115575414"/>
<feature type="region of interest" description="Disordered" evidence="1">
    <location>
        <begin position="243"/>
        <end position="265"/>
    </location>
</feature>
<reference evidence="2" key="2">
    <citation type="submission" date="2025-08" db="UniProtKB">
        <authorList>
            <consortium name="Ensembl"/>
        </authorList>
    </citation>
    <scope>IDENTIFICATION</scope>
</reference>
<gene>
    <name evidence="2" type="primary">CCDC137</name>
    <name evidence="2" type="synonym">ccdc137</name>
</gene>
<dbReference type="GO" id="GO:0005634">
    <property type="term" value="C:nucleus"/>
    <property type="evidence" value="ECO:0007669"/>
    <property type="project" value="TreeGrafter"/>
</dbReference>
<evidence type="ECO:0000313" key="2">
    <source>
        <dbReference type="Ensembl" id="ENSSAUP00010064604.1"/>
    </source>
</evidence>
<keyword evidence="3" id="KW-1185">Reference proteome</keyword>